<gene>
    <name evidence="2" type="ORF">AMPC_00040</name>
</gene>
<keyword evidence="1" id="KW-1133">Transmembrane helix</keyword>
<evidence type="ECO:0000313" key="3">
    <source>
        <dbReference type="Proteomes" id="UP001162734"/>
    </source>
</evidence>
<sequence length="81" mass="7867">MAISGEVLAAFSSVGGVSFAAAAVLGGLLAQRVPVAMLVGRRALLGSELVFAAGGTARLAAAAAAARIFRAPVGDASRRTG</sequence>
<feature type="transmembrane region" description="Helical" evidence="1">
    <location>
        <begin position="49"/>
        <end position="69"/>
    </location>
</feature>
<protein>
    <submittedName>
        <fullName evidence="2">Uncharacterized protein</fullName>
    </submittedName>
</protein>
<feature type="transmembrane region" description="Helical" evidence="1">
    <location>
        <begin position="7"/>
        <end position="29"/>
    </location>
</feature>
<proteinExistence type="predicted"/>
<name>A0ABN6N1E4_9BACT</name>
<keyword evidence="1" id="KW-0812">Transmembrane</keyword>
<dbReference type="EMBL" id="AP025592">
    <property type="protein sequence ID" value="BDG06891.1"/>
    <property type="molecule type" value="Genomic_DNA"/>
</dbReference>
<evidence type="ECO:0000313" key="2">
    <source>
        <dbReference type="EMBL" id="BDG06891.1"/>
    </source>
</evidence>
<accession>A0ABN6N1E4</accession>
<dbReference type="Proteomes" id="UP001162734">
    <property type="component" value="Chromosome"/>
</dbReference>
<evidence type="ECO:0000256" key="1">
    <source>
        <dbReference type="SAM" id="Phobius"/>
    </source>
</evidence>
<keyword evidence="3" id="KW-1185">Reference proteome</keyword>
<keyword evidence="1" id="KW-0472">Membrane</keyword>
<organism evidence="2 3">
    <name type="scientific">Anaeromyxobacter paludicola</name>
    <dbReference type="NCBI Taxonomy" id="2918171"/>
    <lineage>
        <taxon>Bacteria</taxon>
        <taxon>Pseudomonadati</taxon>
        <taxon>Myxococcota</taxon>
        <taxon>Myxococcia</taxon>
        <taxon>Myxococcales</taxon>
        <taxon>Cystobacterineae</taxon>
        <taxon>Anaeromyxobacteraceae</taxon>
        <taxon>Anaeromyxobacter</taxon>
    </lineage>
</organism>
<reference evidence="3" key="1">
    <citation type="journal article" date="2022" name="Int. J. Syst. Evol. Microbiol.">
        <title>Anaeromyxobacter oryzae sp. nov., Anaeromyxobacter diazotrophicus sp. nov. and Anaeromyxobacter paludicola sp. nov., isolated from paddy soils.</title>
        <authorList>
            <person name="Itoh H."/>
            <person name="Xu Z."/>
            <person name="Mise K."/>
            <person name="Masuda Y."/>
            <person name="Ushijima N."/>
            <person name="Hayakawa C."/>
            <person name="Shiratori Y."/>
            <person name="Senoo K."/>
        </authorList>
    </citation>
    <scope>NUCLEOTIDE SEQUENCE [LARGE SCALE GENOMIC DNA]</scope>
    <source>
        <strain evidence="3">Red630</strain>
    </source>
</reference>